<evidence type="ECO:0000256" key="1">
    <source>
        <dbReference type="ARBA" id="ARBA00004571"/>
    </source>
</evidence>
<evidence type="ECO:0000256" key="13">
    <source>
        <dbReference type="PROSITE-ProRule" id="PRU10144"/>
    </source>
</evidence>
<dbReference type="InterPro" id="IPR000531">
    <property type="entry name" value="Beta-barrel_TonB"/>
</dbReference>
<evidence type="ECO:0000256" key="4">
    <source>
        <dbReference type="ARBA" id="ARBA00022496"/>
    </source>
</evidence>
<dbReference type="InterPro" id="IPR010917">
    <property type="entry name" value="TonB_rcpt_CS"/>
</dbReference>
<comment type="similarity">
    <text evidence="12">Belongs to the TonB-dependent receptor family.</text>
</comment>
<evidence type="ECO:0000256" key="9">
    <source>
        <dbReference type="ARBA" id="ARBA00023077"/>
    </source>
</evidence>
<feature type="short sequence motif" description="TonB C-terminal box" evidence="13">
    <location>
        <begin position="122"/>
        <end position="139"/>
    </location>
</feature>
<protein>
    <submittedName>
        <fullName evidence="15">Ferrichrome-iron receptor</fullName>
    </submittedName>
</protein>
<keyword evidence="2 12" id="KW-0813">Transport</keyword>
<dbReference type="Proteomes" id="UP000003536">
    <property type="component" value="Unassembled WGS sequence"/>
</dbReference>
<comment type="subcellular location">
    <subcellularLocation>
        <location evidence="1 12">Cell outer membrane</location>
        <topology evidence="1 12">Multi-pass membrane protein</topology>
    </subcellularLocation>
</comment>
<dbReference type="EMBL" id="AFCX01000134">
    <property type="protein sequence ID" value="EHD06607.1"/>
    <property type="molecule type" value="Genomic_DNA"/>
</dbReference>
<evidence type="ECO:0000256" key="7">
    <source>
        <dbReference type="ARBA" id="ARBA00023004"/>
    </source>
</evidence>
<comment type="caution">
    <text evidence="15">The sequence shown here is derived from an EMBL/GenBank/DDBJ whole genome shotgun (WGS) entry which is preliminary data.</text>
</comment>
<name>G5S6H4_SALET</name>
<evidence type="ECO:0000256" key="5">
    <source>
        <dbReference type="ARBA" id="ARBA00022692"/>
    </source>
</evidence>
<dbReference type="PROSITE" id="PS52016">
    <property type="entry name" value="TONB_DEPENDENT_REC_3"/>
    <property type="match status" value="1"/>
</dbReference>
<keyword evidence="10 12" id="KW-0472">Membrane</keyword>
<accession>G5S6H4</accession>
<evidence type="ECO:0000256" key="3">
    <source>
        <dbReference type="ARBA" id="ARBA00022452"/>
    </source>
</evidence>
<keyword evidence="6" id="KW-0732">Signal</keyword>
<dbReference type="PATRIC" id="fig|913086.3.peg.278"/>
<dbReference type="InterPro" id="IPR036942">
    <property type="entry name" value="Beta-barrel_TonB_sf"/>
</dbReference>
<keyword evidence="4" id="KW-0410">Iron transport</keyword>
<keyword evidence="7" id="KW-0408">Iron</keyword>
<organism evidence="15 16">
    <name type="scientific">Salmonella enterica subsp. enterica serovar Wandsworth str. A4-580</name>
    <dbReference type="NCBI Taxonomy" id="913086"/>
    <lineage>
        <taxon>Bacteria</taxon>
        <taxon>Pseudomonadati</taxon>
        <taxon>Pseudomonadota</taxon>
        <taxon>Gammaproteobacteria</taxon>
        <taxon>Enterobacterales</taxon>
        <taxon>Enterobacteriaceae</taxon>
        <taxon>Salmonella</taxon>
    </lineage>
</organism>
<keyword evidence="8" id="KW-0406">Ion transport</keyword>
<dbReference type="GO" id="GO:0015344">
    <property type="term" value="F:siderophore uptake transmembrane transporter activity"/>
    <property type="evidence" value="ECO:0007669"/>
    <property type="project" value="TreeGrafter"/>
</dbReference>
<evidence type="ECO:0000256" key="8">
    <source>
        <dbReference type="ARBA" id="ARBA00023065"/>
    </source>
</evidence>
<dbReference type="PANTHER" id="PTHR32552:SF68">
    <property type="entry name" value="FERRICHROME OUTER MEMBRANE TRANSPORTER_PHAGE RECEPTOR"/>
    <property type="match status" value="1"/>
</dbReference>
<sequence>AALSASINVVGSYTYTDAEYTTDTTYKGNTPAQVPKHMASLWGDYTFFDGPLSGLTLGTGGRFTGSSYGDPANSFKVGSYTVVDALVRYDLARVGMAGSNVALHVNNLFDREYVASCFQTYGCFWGAERQVVATATFRF</sequence>
<reference evidence="15 16" key="1">
    <citation type="journal article" date="2011" name="BMC Genomics">
        <title>Genome sequencing reveals diversification of virulence factor content and possible host adaptation in distinct subpopulations of Salmonella enterica.</title>
        <authorList>
            <person name="den Bakker H.C."/>
            <person name="Moreno Switt A.I."/>
            <person name="Govoni G."/>
            <person name="Cummings C.A."/>
            <person name="Ranieri M.L."/>
            <person name="Degoricija L."/>
            <person name="Hoelzer K."/>
            <person name="Rodriguez-Rivera L.D."/>
            <person name="Brown S."/>
            <person name="Bolchacova E."/>
            <person name="Furtado M.R."/>
            <person name="Wiedmann M."/>
        </authorList>
    </citation>
    <scope>NUCLEOTIDE SEQUENCE [LARGE SCALE GENOMIC DNA]</scope>
    <source>
        <strain evidence="15 16">A4-580</strain>
    </source>
</reference>
<dbReference type="GO" id="GO:0009279">
    <property type="term" value="C:cell outer membrane"/>
    <property type="evidence" value="ECO:0007669"/>
    <property type="project" value="UniProtKB-SubCell"/>
</dbReference>
<feature type="domain" description="TonB-dependent receptor-like beta-barrel" evidence="14">
    <location>
        <begin position="7"/>
        <end position="108"/>
    </location>
</feature>
<keyword evidence="11 12" id="KW-0998">Cell outer membrane</keyword>
<dbReference type="PANTHER" id="PTHR32552">
    <property type="entry name" value="FERRICHROME IRON RECEPTOR-RELATED"/>
    <property type="match status" value="1"/>
</dbReference>
<dbReference type="Pfam" id="PF00593">
    <property type="entry name" value="TonB_dep_Rec_b-barrel"/>
    <property type="match status" value="1"/>
</dbReference>
<dbReference type="InterPro" id="IPR039426">
    <property type="entry name" value="TonB-dep_rcpt-like"/>
</dbReference>
<feature type="non-terminal residue" evidence="15">
    <location>
        <position position="1"/>
    </location>
</feature>
<evidence type="ECO:0000256" key="6">
    <source>
        <dbReference type="ARBA" id="ARBA00022729"/>
    </source>
</evidence>
<keyword evidence="5 12" id="KW-0812">Transmembrane</keyword>
<evidence type="ECO:0000256" key="2">
    <source>
        <dbReference type="ARBA" id="ARBA00022448"/>
    </source>
</evidence>
<dbReference type="PROSITE" id="PS01156">
    <property type="entry name" value="TONB_DEPENDENT_REC_2"/>
    <property type="match status" value="1"/>
</dbReference>
<evidence type="ECO:0000259" key="14">
    <source>
        <dbReference type="Pfam" id="PF00593"/>
    </source>
</evidence>
<keyword evidence="15" id="KW-0675">Receptor</keyword>
<evidence type="ECO:0000256" key="11">
    <source>
        <dbReference type="ARBA" id="ARBA00023237"/>
    </source>
</evidence>
<evidence type="ECO:0000256" key="12">
    <source>
        <dbReference type="PROSITE-ProRule" id="PRU01360"/>
    </source>
</evidence>
<evidence type="ECO:0000313" key="16">
    <source>
        <dbReference type="Proteomes" id="UP000003536"/>
    </source>
</evidence>
<gene>
    <name evidence="15" type="ORF">LTSEWAN_0362</name>
</gene>
<dbReference type="Gene3D" id="2.40.170.20">
    <property type="entry name" value="TonB-dependent receptor, beta-barrel domain"/>
    <property type="match status" value="1"/>
</dbReference>
<dbReference type="AlphaFoldDB" id="G5S6H4"/>
<evidence type="ECO:0000313" key="15">
    <source>
        <dbReference type="EMBL" id="EHD06607.1"/>
    </source>
</evidence>
<evidence type="ECO:0000256" key="10">
    <source>
        <dbReference type="ARBA" id="ARBA00023136"/>
    </source>
</evidence>
<dbReference type="SUPFAM" id="SSF56935">
    <property type="entry name" value="Porins"/>
    <property type="match status" value="1"/>
</dbReference>
<proteinExistence type="inferred from homology"/>
<keyword evidence="9" id="KW-0798">TonB box</keyword>
<keyword evidence="3 12" id="KW-1134">Transmembrane beta strand</keyword>